<sequence>MVKKKRIAWGITGAGDKILETMKVMEKIRVEFEDKVDIEVFISKSGDQVVKYYGISNDIESNFDRVWVEINANAPFLAGNIQLGKYEFMLIAPATSNTVAKIAMRMGDTLISNAAIMGQKADVPIYILPSDVEEGVTITQLPDGKDLKITIRKEDVEHVEKLAQMYETYILKDPHEMVEVFRKHFGE</sequence>
<dbReference type="Gene3D" id="3.40.50.1950">
    <property type="entry name" value="Flavin prenyltransferase-like"/>
    <property type="match status" value="1"/>
</dbReference>
<dbReference type="GeneID" id="82850611"/>
<keyword evidence="5" id="KW-1185">Reference proteome</keyword>
<evidence type="ECO:0000313" key="4">
    <source>
        <dbReference type="Proteomes" id="UP000029661"/>
    </source>
</evidence>
<dbReference type="SUPFAM" id="SSF52507">
    <property type="entry name" value="Homo-oligomeric flavin-containing Cys decarboxylases, HFCD"/>
    <property type="match status" value="1"/>
</dbReference>
<dbReference type="RefSeq" id="WP_048084947.1">
    <property type="nucleotide sequence ID" value="NZ_CP006933.1"/>
</dbReference>
<accession>A0A089ZV25</accession>
<dbReference type="Proteomes" id="UP000029661">
    <property type="component" value="Chromosome"/>
</dbReference>
<protein>
    <submittedName>
        <fullName evidence="2 3">Archaeoflavoprotein AfpA</fullName>
    </submittedName>
</protein>
<reference evidence="2" key="1">
    <citation type="submission" date="2013-12" db="EMBL/GenBank/DDBJ databases">
        <title>The complete genome sequence of Methanobacterium sp. BRM9.</title>
        <authorList>
            <consortium name="Pastoral Greenhouse Gas Research Consortium"/>
            <person name="Kelly W.J."/>
            <person name="Leahy S.C."/>
            <person name="Perry R."/>
            <person name="Li D."/>
            <person name="Altermann E."/>
            <person name="Lambie S.C."/>
            <person name="Attwood G.T."/>
        </authorList>
    </citation>
    <scope>NUCLEOTIDE SEQUENCE [LARGE SCALE GENOMIC DNA]</scope>
    <source>
        <strain evidence="2">BRM9</strain>
    </source>
</reference>
<feature type="domain" description="Flavoprotein" evidence="1">
    <location>
        <begin position="5"/>
        <end position="167"/>
    </location>
</feature>
<dbReference type="STRING" id="2162.BRM9_0877"/>
<dbReference type="AlphaFoldDB" id="A0A089ZV25"/>
<dbReference type="NCBIfam" id="TIGR02699">
    <property type="entry name" value="archaeo_AfpA"/>
    <property type="match status" value="1"/>
</dbReference>
<evidence type="ECO:0000313" key="3">
    <source>
        <dbReference type="EMBL" id="CEL25558.1"/>
    </source>
</evidence>
<reference evidence="3" key="2">
    <citation type="submission" date="2014-09" db="EMBL/GenBank/DDBJ databases">
        <authorList>
            <person name="Bishop-Lilly K.A."/>
            <person name="Broomall S.M."/>
            <person name="Chain P.S."/>
            <person name="Chertkov O."/>
            <person name="Coyne S.R."/>
            <person name="Daligault H.E."/>
            <person name="Davenport K.W."/>
            <person name="Erkkila T."/>
            <person name="Frey K.G."/>
            <person name="Gibbons H.S."/>
            <person name="Gu W."/>
            <person name="Jaissle J."/>
            <person name="Johnson S.L."/>
            <person name="Koroleva G.I."/>
            <person name="Ladner J.T."/>
            <person name="Lo C.-C."/>
            <person name="Minogue T.D."/>
            <person name="Munk C."/>
            <person name="Palacios G.F."/>
            <person name="Redden C.L."/>
            <person name="Rosenzweig C.N."/>
            <person name="Scholz M.B."/>
            <person name="Teshima H."/>
            <person name="Xu Y."/>
        </authorList>
    </citation>
    <scope>NUCLEOTIDE SEQUENCE</scope>
    <source>
        <strain evidence="3">Mb9</strain>
    </source>
</reference>
<dbReference type="EMBL" id="CP006933">
    <property type="protein sequence ID" value="AIS31694.1"/>
    <property type="molecule type" value="Genomic_DNA"/>
</dbReference>
<dbReference type="GO" id="GO:0003824">
    <property type="term" value="F:catalytic activity"/>
    <property type="evidence" value="ECO:0007669"/>
    <property type="project" value="InterPro"/>
</dbReference>
<evidence type="ECO:0000313" key="5">
    <source>
        <dbReference type="Proteomes" id="UP000062768"/>
    </source>
</evidence>
<evidence type="ECO:0000259" key="1">
    <source>
        <dbReference type="Pfam" id="PF02441"/>
    </source>
</evidence>
<gene>
    <name evidence="2" type="primary">afpA1</name>
    <name evidence="2" type="ORF">BRM9_0877</name>
    <name evidence="3" type="ORF">MB9_1931</name>
</gene>
<dbReference type="Proteomes" id="UP000062768">
    <property type="component" value="Chromosome I"/>
</dbReference>
<proteinExistence type="predicted"/>
<dbReference type="InterPro" id="IPR003382">
    <property type="entry name" value="Flavoprotein"/>
</dbReference>
<evidence type="ECO:0000313" key="2">
    <source>
        <dbReference type="EMBL" id="AIS31694.1"/>
    </source>
</evidence>
<dbReference type="OrthoDB" id="23478at2157"/>
<dbReference type="EMBL" id="LN734822">
    <property type="protein sequence ID" value="CEL25558.1"/>
    <property type="molecule type" value="Genomic_DNA"/>
</dbReference>
<dbReference type="PATRIC" id="fig|2162.10.peg.2007"/>
<dbReference type="InterPro" id="IPR014072">
    <property type="entry name" value="Archaeoflavo_AfpA"/>
</dbReference>
<dbReference type="KEGG" id="mfc:BRM9_0877"/>
<dbReference type="Pfam" id="PF02441">
    <property type="entry name" value="Flavoprotein"/>
    <property type="match status" value="1"/>
</dbReference>
<name>A0A089ZV25_METFO</name>
<dbReference type="InterPro" id="IPR036551">
    <property type="entry name" value="Flavin_trans-like"/>
</dbReference>
<organism evidence="2 4">
    <name type="scientific">Methanobacterium formicicum</name>
    <dbReference type="NCBI Taxonomy" id="2162"/>
    <lineage>
        <taxon>Archaea</taxon>
        <taxon>Methanobacteriati</taxon>
        <taxon>Methanobacteriota</taxon>
        <taxon>Methanomada group</taxon>
        <taxon>Methanobacteria</taxon>
        <taxon>Methanobacteriales</taxon>
        <taxon>Methanobacteriaceae</taxon>
        <taxon>Methanobacterium</taxon>
    </lineage>
</organism>